<dbReference type="AlphaFoldDB" id="A0A1S9R7T8"/>
<dbReference type="SMART" id="SM00906">
    <property type="entry name" value="Fungal_trans"/>
    <property type="match status" value="1"/>
</dbReference>
<keyword evidence="1" id="KW-0539">Nucleus</keyword>
<dbReference type="GO" id="GO:0006351">
    <property type="term" value="P:DNA-templated transcription"/>
    <property type="evidence" value="ECO:0007669"/>
    <property type="project" value="InterPro"/>
</dbReference>
<feature type="region of interest" description="Disordered" evidence="3">
    <location>
        <begin position="327"/>
        <end position="348"/>
    </location>
</feature>
<feature type="domain" description="Xylanolytic transcriptional activator regulatory" evidence="4">
    <location>
        <begin position="488"/>
        <end position="561"/>
    </location>
</feature>
<dbReference type="GO" id="GO:0008270">
    <property type="term" value="F:zinc ion binding"/>
    <property type="evidence" value="ECO:0007669"/>
    <property type="project" value="InterPro"/>
</dbReference>
<dbReference type="Pfam" id="PF04082">
    <property type="entry name" value="Fungal_trans"/>
    <property type="match status" value="1"/>
</dbReference>
<name>A0A1S9R7T8_PENBI</name>
<evidence type="ECO:0000256" key="3">
    <source>
        <dbReference type="SAM" id="MobiDB-lite"/>
    </source>
</evidence>
<gene>
    <name evidence="5" type="ORF">PEBR_42445</name>
</gene>
<dbReference type="GO" id="GO:0017000">
    <property type="term" value="P:antibiotic biosynthetic process"/>
    <property type="evidence" value="ECO:0007669"/>
    <property type="project" value="UniProtKB-ARBA"/>
</dbReference>
<protein>
    <recommendedName>
        <fullName evidence="4">Xylanolytic transcriptional activator regulatory domain-containing protein</fullName>
    </recommendedName>
</protein>
<dbReference type="Pfam" id="PF12697">
    <property type="entry name" value="Abhydrolase_6"/>
    <property type="match status" value="1"/>
</dbReference>
<proteinExistence type="predicted"/>
<dbReference type="EMBL" id="LJBN01000245">
    <property type="protein sequence ID" value="OOQ81563.1"/>
    <property type="molecule type" value="Genomic_DNA"/>
</dbReference>
<accession>A0A1S9R7T8</accession>
<dbReference type="Proteomes" id="UP000190744">
    <property type="component" value="Unassembled WGS sequence"/>
</dbReference>
<dbReference type="SUPFAM" id="SSF53474">
    <property type="entry name" value="alpha/beta-Hydrolases"/>
    <property type="match status" value="1"/>
</dbReference>
<dbReference type="GO" id="GO:0072330">
    <property type="term" value="P:monocarboxylic acid biosynthetic process"/>
    <property type="evidence" value="ECO:0007669"/>
    <property type="project" value="UniProtKB-ARBA"/>
</dbReference>
<dbReference type="GO" id="GO:0003677">
    <property type="term" value="F:DNA binding"/>
    <property type="evidence" value="ECO:0007669"/>
    <property type="project" value="InterPro"/>
</dbReference>
<evidence type="ECO:0000256" key="1">
    <source>
        <dbReference type="ARBA" id="ARBA00023242"/>
    </source>
</evidence>
<feature type="coiled-coil region" evidence="2">
    <location>
        <begin position="264"/>
        <end position="291"/>
    </location>
</feature>
<dbReference type="Gene3D" id="3.40.50.1820">
    <property type="entry name" value="alpha/beta hydrolase"/>
    <property type="match status" value="1"/>
</dbReference>
<dbReference type="InterPro" id="IPR000073">
    <property type="entry name" value="AB_hydrolase_1"/>
</dbReference>
<sequence length="858" mass="96937">MSAPTFVFSLGAWVIPAVFDATRSRLEALGFPSNCPAHPSIGAEPPTKTLSDDVSSLRGVLTAFADEGRDLVVVAHSYGGVVASSAVEGLNKAARVEAGKTGGVVKVIYLAAFALDKGQSLLGMLGGNYLPWMKVEGDYVLADGAGEVGWQDIPLESQEKWNAMALHTSRAVFSGESTYEPWTEIPCAYVVCEQDHALPPPFQELFASKMAGPENTYRLPSSHSPFLSMPDRLADLLQQIVKIKCRYPAPRSTSNKDGNLGQSNEVLSTRIDRIESTLQSFENSISQIRELLQQSRPSDRNHNRGLETCAANGQIISAERTGSMIFDSERSSQSQNDPGLPVVPSHDRTGLPSRLFPTASLDSLHPPPRIIFFMWQNYLDRVDPVLKIIHVPTVQRDILKFARDKTHLDRSRHILFFAIYYTSVLTMSAEEWGEELRESRGVALKRFRSELERSLEQSDLLNTSDLTILQSFVLYIVCGRCDKQGPDAKRLTEVVVNIAFQNKLHRDGLELDILPFEVEMRRRLWWQICILDVRTAEDNGSDPHILSTSFTTRLPSNVNDASLHPDMSEMPHANHGRTEMSFTLVRFEGSNFARRIVFSDKFCQENSYDILTASEKCVAINKFREQIEQQYLSKLDKSIPLDFITAASIRLILVKLKLTVSKPRKTQTQHLIMQQNFRRTCVEILERARMLRQYEKGKIWLWLFQTYLEWDALSYLYINLSLVPAGDDVDLAWTAANDIYEDWKRRSDIFLDRRWRNIEELRSRALHAKDSVQREPSVFATPPVDDRNSDHLNPIALESWSHNASVSRLEVASPILHGGATQNLDVPSAGTGCQWSAGIFERYFEVLDLEHELHNSWL</sequence>
<dbReference type="InterPro" id="IPR007219">
    <property type="entry name" value="XnlR_reg_dom"/>
</dbReference>
<dbReference type="InterPro" id="IPR029058">
    <property type="entry name" value="AB_hydrolase_fold"/>
</dbReference>
<evidence type="ECO:0000313" key="5">
    <source>
        <dbReference type="EMBL" id="OOQ81563.1"/>
    </source>
</evidence>
<dbReference type="PANTHER" id="PTHR37017:SF11">
    <property type="entry name" value="ESTERASE_LIPASE_THIOESTERASE DOMAIN-CONTAINING PROTEIN"/>
    <property type="match status" value="1"/>
</dbReference>
<evidence type="ECO:0000256" key="2">
    <source>
        <dbReference type="SAM" id="Coils"/>
    </source>
</evidence>
<dbReference type="InterPro" id="IPR052897">
    <property type="entry name" value="Sec-Metab_Biosynth_Hydrolase"/>
</dbReference>
<evidence type="ECO:0000313" key="6">
    <source>
        <dbReference type="Proteomes" id="UP000190744"/>
    </source>
</evidence>
<comment type="caution">
    <text evidence="5">The sequence shown here is derived from an EMBL/GenBank/DDBJ whole genome shotgun (WGS) entry which is preliminary data.</text>
</comment>
<organism evidence="5 6">
    <name type="scientific">Penicillium brasilianum</name>
    <dbReference type="NCBI Taxonomy" id="104259"/>
    <lineage>
        <taxon>Eukaryota</taxon>
        <taxon>Fungi</taxon>
        <taxon>Dikarya</taxon>
        <taxon>Ascomycota</taxon>
        <taxon>Pezizomycotina</taxon>
        <taxon>Eurotiomycetes</taxon>
        <taxon>Eurotiomycetidae</taxon>
        <taxon>Eurotiales</taxon>
        <taxon>Aspergillaceae</taxon>
        <taxon>Penicillium</taxon>
    </lineage>
</organism>
<reference evidence="6" key="1">
    <citation type="submission" date="2015-09" db="EMBL/GenBank/DDBJ databases">
        <authorList>
            <person name="Fill T.P."/>
            <person name="Baretta J.F."/>
            <person name="de Almeida L.G."/>
            <person name="Rocha M."/>
            <person name="de Souza D.H."/>
            <person name="Malavazi I."/>
            <person name="Cerdeira L.T."/>
            <person name="Hong H."/>
            <person name="Samborskyy M."/>
            <person name="de Vasconcelos A.T."/>
            <person name="Leadlay P."/>
            <person name="Rodrigues-Filho E."/>
        </authorList>
    </citation>
    <scope>NUCLEOTIDE SEQUENCE [LARGE SCALE GENOMIC DNA]</scope>
    <source>
        <strain evidence="6">LaBioMMi 136</strain>
    </source>
</reference>
<dbReference type="CDD" id="cd12148">
    <property type="entry name" value="fungal_TF_MHR"/>
    <property type="match status" value="1"/>
</dbReference>
<evidence type="ECO:0000259" key="4">
    <source>
        <dbReference type="SMART" id="SM00906"/>
    </source>
</evidence>
<dbReference type="PANTHER" id="PTHR37017">
    <property type="entry name" value="AB HYDROLASE-1 DOMAIN-CONTAINING PROTEIN-RELATED"/>
    <property type="match status" value="1"/>
</dbReference>
<keyword evidence="2" id="KW-0175">Coiled coil</keyword>